<evidence type="ECO:0000313" key="3">
    <source>
        <dbReference type="EMBL" id="KAK2962421.1"/>
    </source>
</evidence>
<gene>
    <name evidence="3" type="ORF">BLNAU_2664</name>
</gene>
<proteinExistence type="predicted"/>
<dbReference type="Pfam" id="PF02666">
    <property type="entry name" value="PS_Dcarbxylase"/>
    <property type="match status" value="1"/>
</dbReference>
<dbReference type="PANTHER" id="PTHR10067:SF17">
    <property type="entry name" value="PHOSPHATIDYLSERINE DECARBOXYLASE PROENZYME 2"/>
    <property type="match status" value="1"/>
</dbReference>
<evidence type="ECO:0000313" key="4">
    <source>
        <dbReference type="Proteomes" id="UP001281761"/>
    </source>
</evidence>
<protein>
    <submittedName>
        <fullName evidence="3">Phosphatidylserine decarboxylase</fullName>
        <ecNumber evidence="3">4.1.1.65</ecNumber>
    </submittedName>
</protein>
<comment type="caution">
    <text evidence="3">The sequence shown here is derived from an EMBL/GenBank/DDBJ whole genome shotgun (WGS) entry which is preliminary data.</text>
</comment>
<accession>A0ABQ9YFL4</accession>
<organism evidence="3 4">
    <name type="scientific">Blattamonas nauphoetae</name>
    <dbReference type="NCBI Taxonomy" id="2049346"/>
    <lineage>
        <taxon>Eukaryota</taxon>
        <taxon>Metamonada</taxon>
        <taxon>Preaxostyla</taxon>
        <taxon>Oxymonadida</taxon>
        <taxon>Blattamonas</taxon>
    </lineage>
</organism>
<dbReference type="EMBL" id="JARBJD010000011">
    <property type="protein sequence ID" value="KAK2962421.1"/>
    <property type="molecule type" value="Genomic_DNA"/>
</dbReference>
<dbReference type="InterPro" id="IPR003817">
    <property type="entry name" value="PS_Dcarbxylase"/>
</dbReference>
<evidence type="ECO:0000256" key="2">
    <source>
        <dbReference type="ARBA" id="ARBA00023239"/>
    </source>
</evidence>
<keyword evidence="2 3" id="KW-0456">Lyase</keyword>
<evidence type="ECO:0000256" key="1">
    <source>
        <dbReference type="ARBA" id="ARBA00022793"/>
    </source>
</evidence>
<dbReference type="GO" id="GO:0004609">
    <property type="term" value="F:phosphatidylserine decarboxylase activity"/>
    <property type="evidence" value="ECO:0007669"/>
    <property type="project" value="UniProtKB-EC"/>
</dbReference>
<name>A0ABQ9YFL4_9EUKA</name>
<keyword evidence="1" id="KW-0210">Decarboxylase</keyword>
<dbReference type="PANTHER" id="PTHR10067">
    <property type="entry name" value="PHOSPHATIDYLSERINE DECARBOXYLASE"/>
    <property type="match status" value="1"/>
</dbReference>
<dbReference type="Proteomes" id="UP001281761">
    <property type="component" value="Unassembled WGS sequence"/>
</dbReference>
<dbReference type="EC" id="4.1.1.65" evidence="3"/>
<keyword evidence="4" id="KW-1185">Reference proteome</keyword>
<sequence length="786" mass="85462">MGGVLSEPISLFQNDDVTITFTVTSSGADLNSADFARLNPKLRFTFAEFVKQINLTQRTLTSSDAPQHLTFVFPRDYVFETVHIELIVEQDGDSKTAVSQSPTKQALVNEEPSTISFESSLLSVSLTASFSPFPFNVLPSKENEDDGYLLLQAIDLKHSDQARPVSKLSLFVETEEIVAIRPRDTEGLNEPLNSSGCVIPLSSTVVNKPVLIHVFDKVKDEKSTFIGSSQVNAKEQVGSPHKLLERTLSLTADTPPQGFLPASSPTPTLSMFSYFFPTSALSSFLWLKTAAFFSAQNPQAPPVPEQAPAGLSEEDDWKMSAGTRLLISDAFGLVMAGYNMDLSAKIVRWIAEREMKKRADPASIQTPPQFPLVLEAIQFLHSLGPLLASTQRCPFTYADISAFSDAAKMIQVSRLFLVSPLPYFAPLDGKITPNPLRDQRSAAASLILSRSHIPTVSTFRVDRPRASLFPPPPFYAADRTGKKEQESVPADVMLYLRMHFAMDGMAGRISPTIHTNGMKWITQLLTIASFATGQQSSSPASAAQIPGFIAQYSLKTPDDPERDYEVPEGGFSSLNAFFTRKLKPGARTIEGDDSVVVSPSDGRLVSYSSVSEATTLWIKGTGFSVRSCLQNDELFNSVKDGSIIIARLMPRDYHRVHCPVNSVTIKKVTTLPGTYLSVSPALVCSRDCDIFGGNHRVVLHCTSPLTGDFAVVFVAAAMVGACIVTVKEGQTLQKGEEMGYFEFGGSSVLIAFASGVFTGDEEVAKNSQASVETSVKMGEKIGTLVH</sequence>
<reference evidence="3 4" key="1">
    <citation type="journal article" date="2022" name="bioRxiv">
        <title>Genomics of Preaxostyla Flagellates Illuminates Evolutionary Transitions and the Path Towards Mitochondrial Loss.</title>
        <authorList>
            <person name="Novak L.V.F."/>
            <person name="Treitli S.C."/>
            <person name="Pyrih J."/>
            <person name="Halakuc P."/>
            <person name="Pipaliya S.V."/>
            <person name="Vacek V."/>
            <person name="Brzon O."/>
            <person name="Soukal P."/>
            <person name="Eme L."/>
            <person name="Dacks J.B."/>
            <person name="Karnkowska A."/>
            <person name="Elias M."/>
            <person name="Hampl V."/>
        </authorList>
    </citation>
    <scope>NUCLEOTIDE SEQUENCE [LARGE SCALE GENOMIC DNA]</scope>
    <source>
        <strain evidence="3">NAU3</strain>
        <tissue evidence="3">Gut</tissue>
    </source>
</reference>